<dbReference type="STRING" id="37001.A0A1A9WV66"/>
<evidence type="ECO:0000313" key="2">
    <source>
        <dbReference type="Proteomes" id="UP000091820"/>
    </source>
</evidence>
<dbReference type="VEuPathDB" id="VectorBase:GBRI033653"/>
<dbReference type="AlphaFoldDB" id="A0A1A9WV66"/>
<dbReference type="Proteomes" id="UP000091820">
    <property type="component" value="Unassembled WGS sequence"/>
</dbReference>
<name>A0A1A9WV66_9MUSC</name>
<organism evidence="1 2">
    <name type="scientific">Glossina brevipalpis</name>
    <dbReference type="NCBI Taxonomy" id="37001"/>
    <lineage>
        <taxon>Eukaryota</taxon>
        <taxon>Metazoa</taxon>
        <taxon>Ecdysozoa</taxon>
        <taxon>Arthropoda</taxon>
        <taxon>Hexapoda</taxon>
        <taxon>Insecta</taxon>
        <taxon>Pterygota</taxon>
        <taxon>Neoptera</taxon>
        <taxon>Endopterygota</taxon>
        <taxon>Diptera</taxon>
        <taxon>Brachycera</taxon>
        <taxon>Muscomorpha</taxon>
        <taxon>Hippoboscoidea</taxon>
        <taxon>Glossinidae</taxon>
        <taxon>Glossina</taxon>
    </lineage>
</organism>
<accession>A0A1A9WV66</accession>
<reference evidence="2" key="1">
    <citation type="submission" date="2014-03" db="EMBL/GenBank/DDBJ databases">
        <authorList>
            <person name="Aksoy S."/>
            <person name="Warren W."/>
            <person name="Wilson R.K."/>
        </authorList>
    </citation>
    <scope>NUCLEOTIDE SEQUENCE [LARGE SCALE GENOMIC DNA]</scope>
    <source>
        <strain evidence="2">IAEA</strain>
    </source>
</reference>
<protein>
    <submittedName>
        <fullName evidence="1">Uncharacterized protein</fullName>
    </submittedName>
</protein>
<dbReference type="EnsemblMetazoa" id="GBRI033653-RA">
    <property type="protein sequence ID" value="GBRI033653-PA"/>
    <property type="gene ID" value="GBRI033653"/>
</dbReference>
<evidence type="ECO:0000313" key="1">
    <source>
        <dbReference type="EnsemblMetazoa" id="GBRI033653-PA"/>
    </source>
</evidence>
<keyword evidence="2" id="KW-1185">Reference proteome</keyword>
<sequence>MLQNSERLYLIFGMFFISKSNLFCLHDLLRAAPELLTHSLLCLLEPLNNSLKDVAEVMH</sequence>
<proteinExistence type="predicted"/>
<reference evidence="1" key="2">
    <citation type="submission" date="2020-05" db="UniProtKB">
        <authorList>
            <consortium name="EnsemblMetazoa"/>
        </authorList>
    </citation>
    <scope>IDENTIFICATION</scope>
    <source>
        <strain evidence="1">IAEA</strain>
    </source>
</reference>